<keyword evidence="1" id="KW-0812">Transmembrane</keyword>
<evidence type="ECO:0000313" key="3">
    <source>
        <dbReference type="Proteomes" id="UP000706926"/>
    </source>
</evidence>
<feature type="transmembrane region" description="Helical" evidence="1">
    <location>
        <begin position="39"/>
        <end position="62"/>
    </location>
</feature>
<feature type="transmembrane region" description="Helical" evidence="1">
    <location>
        <begin position="155"/>
        <end position="176"/>
    </location>
</feature>
<name>A0ABS4FAR7_9BACL</name>
<comment type="caution">
    <text evidence="2">The sequence shown here is derived from an EMBL/GenBank/DDBJ whole genome shotgun (WGS) entry which is preliminary data.</text>
</comment>
<reference evidence="2 3" key="1">
    <citation type="submission" date="2021-03" db="EMBL/GenBank/DDBJ databases">
        <title>Genomic Encyclopedia of Type Strains, Phase IV (KMG-IV): sequencing the most valuable type-strain genomes for metagenomic binning, comparative biology and taxonomic classification.</title>
        <authorList>
            <person name="Goeker M."/>
        </authorList>
    </citation>
    <scope>NUCLEOTIDE SEQUENCE [LARGE SCALE GENOMIC DNA]</scope>
    <source>
        <strain evidence="2 3">DSM 15596</strain>
    </source>
</reference>
<dbReference type="InterPro" id="IPR021315">
    <property type="entry name" value="Gap/Sap"/>
</dbReference>
<feature type="transmembrane region" description="Helical" evidence="1">
    <location>
        <begin position="6"/>
        <end position="27"/>
    </location>
</feature>
<sequence length="223" mass="24749">MWITILGLALLDSLSFASIVVTIFLLLSNAYRPLRIMVYLLSVAGFYILLGIALMNGAGAMFEFWLSGWKEHAAISYIQLFLGVILVLIGVRLDKKPKGRSYKLERIRPQDTYLSMMKLGITVSMIEAATMLPFLSAIGLMTTRGLEVYEWMPMLAAYCAVMIAPPCLLLTLRYLVGDKANGFLSKINRKIEPYTQEALAVIATIAGIYLISDASDVVFFNGE</sequence>
<evidence type="ECO:0000313" key="2">
    <source>
        <dbReference type="EMBL" id="MBP1893313.1"/>
    </source>
</evidence>
<keyword evidence="1" id="KW-0472">Membrane</keyword>
<gene>
    <name evidence="2" type="ORF">J2Z18_002415</name>
</gene>
<dbReference type="RefSeq" id="WP_007127958.1">
    <property type="nucleotide sequence ID" value="NZ_BOSA01000005.1"/>
</dbReference>
<proteinExistence type="predicted"/>
<feature type="transmembrane region" description="Helical" evidence="1">
    <location>
        <begin position="113"/>
        <end position="135"/>
    </location>
</feature>
<protein>
    <submittedName>
        <fullName evidence="2">Cytochrome c biogenesis protein CcdA</fullName>
    </submittedName>
</protein>
<organism evidence="2 3">
    <name type="scientific">Paenibacillus lactis</name>
    <dbReference type="NCBI Taxonomy" id="228574"/>
    <lineage>
        <taxon>Bacteria</taxon>
        <taxon>Bacillati</taxon>
        <taxon>Bacillota</taxon>
        <taxon>Bacilli</taxon>
        <taxon>Bacillales</taxon>
        <taxon>Paenibacillaceae</taxon>
        <taxon>Paenibacillus</taxon>
    </lineage>
</organism>
<dbReference type="Proteomes" id="UP000706926">
    <property type="component" value="Unassembled WGS sequence"/>
</dbReference>
<keyword evidence="1" id="KW-1133">Transmembrane helix</keyword>
<keyword evidence="3" id="KW-1185">Reference proteome</keyword>
<accession>A0ABS4FAR7</accession>
<dbReference type="GeneID" id="95404411"/>
<feature type="transmembrane region" description="Helical" evidence="1">
    <location>
        <begin position="197"/>
        <end position="220"/>
    </location>
</feature>
<dbReference type="Pfam" id="PF11139">
    <property type="entry name" value="SfLAP"/>
    <property type="match status" value="1"/>
</dbReference>
<dbReference type="EMBL" id="JAGGKI010000005">
    <property type="protein sequence ID" value="MBP1893313.1"/>
    <property type="molecule type" value="Genomic_DNA"/>
</dbReference>
<feature type="transmembrane region" description="Helical" evidence="1">
    <location>
        <begin position="74"/>
        <end position="93"/>
    </location>
</feature>
<evidence type="ECO:0000256" key="1">
    <source>
        <dbReference type="SAM" id="Phobius"/>
    </source>
</evidence>